<sequence>MDYLDSFSAFAAGLSFDELPATVRKHAGWILADTLAAIVAGAAEPELRSWAALQPSGPATLVGLGQQTQPVLAALVNGTAGTFLEMDEGNRFARGHPAVHVLPSILALAQERRSDTQSFLSALVAGYEVGSRLGAASQLRGSMHPHGTWGTVGAAAACARLLGRDAAAMRETLNVASSMTIATSKRTMLEGGLVRNVYAGLSNQNGYLAAQLAGCGFTGERDGLRSLFGAIVSESFDTGKLMDGLGTDWHLAHNYFKLHSCCRYNHGTLDALDALQSREGLPAPQDIERIEVVSYSLAAELDDTAPRNTLAAKFSVPFAVATRLVHGSSGLASFTWDAVRNEEVQALARKVSITEDPAMTKRLPHERPARITILDRGGRRWVGEAGVNRGDDAAPYTPAELEAKFLELTQRAWPAAHCHEVLDATHALCAGQVSMEAWFLLLRQAPAR</sequence>
<dbReference type="Gene3D" id="3.30.1330.120">
    <property type="entry name" value="2-methylcitrate dehydratase PrpD"/>
    <property type="match status" value="1"/>
</dbReference>
<accession>A0A848HDA2</accession>
<feature type="domain" description="MmgE/PrpD C-terminal" evidence="3">
    <location>
        <begin position="259"/>
        <end position="422"/>
    </location>
</feature>
<dbReference type="EMBL" id="JABBFX010000008">
    <property type="protein sequence ID" value="NML48735.1"/>
    <property type="molecule type" value="Genomic_DNA"/>
</dbReference>
<dbReference type="PANTHER" id="PTHR16943:SF8">
    <property type="entry name" value="2-METHYLCITRATE DEHYDRATASE"/>
    <property type="match status" value="1"/>
</dbReference>
<evidence type="ECO:0000259" key="2">
    <source>
        <dbReference type="Pfam" id="PF03972"/>
    </source>
</evidence>
<dbReference type="InterPro" id="IPR045336">
    <property type="entry name" value="MmgE_PrpD_N"/>
</dbReference>
<dbReference type="InterPro" id="IPR042183">
    <property type="entry name" value="MmgE/PrpD_sf_1"/>
</dbReference>
<name>A0A848HDA2_9BURK</name>
<dbReference type="InterPro" id="IPR045337">
    <property type="entry name" value="MmgE_PrpD_C"/>
</dbReference>
<gene>
    <name evidence="4" type="ORF">HHL11_33680</name>
</gene>
<dbReference type="GO" id="GO:0016829">
    <property type="term" value="F:lyase activity"/>
    <property type="evidence" value="ECO:0007669"/>
    <property type="project" value="InterPro"/>
</dbReference>
<evidence type="ECO:0000256" key="1">
    <source>
        <dbReference type="ARBA" id="ARBA00006174"/>
    </source>
</evidence>
<proteinExistence type="inferred from homology"/>
<feature type="domain" description="MmgE/PrpD N-terminal" evidence="2">
    <location>
        <begin position="6"/>
        <end position="223"/>
    </location>
</feature>
<dbReference type="InterPro" id="IPR042188">
    <property type="entry name" value="MmgE/PrpD_sf_2"/>
</dbReference>
<protein>
    <submittedName>
        <fullName evidence="4">MmgE/PrpD family protein</fullName>
    </submittedName>
</protein>
<dbReference type="InterPro" id="IPR036148">
    <property type="entry name" value="MmgE/PrpD_sf"/>
</dbReference>
<dbReference type="Proteomes" id="UP000541185">
    <property type="component" value="Unassembled WGS sequence"/>
</dbReference>
<dbReference type="Pfam" id="PF19305">
    <property type="entry name" value="MmgE_PrpD_C"/>
    <property type="match status" value="1"/>
</dbReference>
<comment type="similarity">
    <text evidence="1">Belongs to the PrpD family.</text>
</comment>
<dbReference type="Pfam" id="PF03972">
    <property type="entry name" value="MmgE_PrpD_N"/>
    <property type="match status" value="1"/>
</dbReference>
<reference evidence="4 5" key="1">
    <citation type="submission" date="2020-04" db="EMBL/GenBank/DDBJ databases">
        <title>Ramlibacter sp. G-1-2-2 isolated from soil.</title>
        <authorList>
            <person name="Dahal R.H."/>
        </authorList>
    </citation>
    <scope>NUCLEOTIDE SEQUENCE [LARGE SCALE GENOMIC DNA]</scope>
    <source>
        <strain evidence="4 5">G-1-2-2</strain>
    </source>
</reference>
<evidence type="ECO:0000259" key="3">
    <source>
        <dbReference type="Pfam" id="PF19305"/>
    </source>
</evidence>
<dbReference type="SUPFAM" id="SSF103378">
    <property type="entry name" value="2-methylcitrate dehydratase PrpD"/>
    <property type="match status" value="1"/>
</dbReference>
<evidence type="ECO:0000313" key="5">
    <source>
        <dbReference type="Proteomes" id="UP000541185"/>
    </source>
</evidence>
<dbReference type="PANTHER" id="PTHR16943">
    <property type="entry name" value="2-METHYLCITRATE DEHYDRATASE-RELATED"/>
    <property type="match status" value="1"/>
</dbReference>
<dbReference type="InterPro" id="IPR005656">
    <property type="entry name" value="MmgE_PrpD"/>
</dbReference>
<keyword evidence="5" id="KW-1185">Reference proteome</keyword>
<comment type="caution">
    <text evidence="4">The sequence shown here is derived from an EMBL/GenBank/DDBJ whole genome shotgun (WGS) entry which is preliminary data.</text>
</comment>
<evidence type="ECO:0000313" key="4">
    <source>
        <dbReference type="EMBL" id="NML48735.1"/>
    </source>
</evidence>
<dbReference type="RefSeq" id="WP_169423069.1">
    <property type="nucleotide sequence ID" value="NZ_JABBFX010000008.1"/>
</dbReference>
<organism evidence="4 5">
    <name type="scientific">Ramlibacter agri</name>
    <dbReference type="NCBI Taxonomy" id="2728837"/>
    <lineage>
        <taxon>Bacteria</taxon>
        <taxon>Pseudomonadati</taxon>
        <taxon>Pseudomonadota</taxon>
        <taxon>Betaproteobacteria</taxon>
        <taxon>Burkholderiales</taxon>
        <taxon>Comamonadaceae</taxon>
        <taxon>Ramlibacter</taxon>
    </lineage>
</organism>
<dbReference type="Gene3D" id="1.10.4100.10">
    <property type="entry name" value="2-methylcitrate dehydratase PrpD"/>
    <property type="match status" value="1"/>
</dbReference>
<dbReference type="AlphaFoldDB" id="A0A848HDA2"/>